<dbReference type="EMBL" id="CP017448">
    <property type="protein sequence ID" value="AOV18510.1"/>
    <property type="molecule type" value="Genomic_DNA"/>
</dbReference>
<dbReference type="Gene3D" id="3.40.30.10">
    <property type="entry name" value="Glutaredoxin"/>
    <property type="match status" value="1"/>
</dbReference>
<dbReference type="SUPFAM" id="SSF101898">
    <property type="entry name" value="NHL repeat"/>
    <property type="match status" value="1"/>
</dbReference>
<dbReference type="PROSITE" id="PS51352">
    <property type="entry name" value="THIOREDOXIN_2"/>
    <property type="match status" value="1"/>
</dbReference>
<dbReference type="InterPro" id="IPR011042">
    <property type="entry name" value="6-blade_b-propeller_TolB-like"/>
</dbReference>
<dbReference type="Pfam" id="PF13905">
    <property type="entry name" value="Thioredoxin_8"/>
    <property type="match status" value="1"/>
</dbReference>
<dbReference type="AlphaFoldDB" id="A0A1D8KC32"/>
<reference evidence="3 4" key="1">
    <citation type="submission" date="2016-09" db="EMBL/GenBank/DDBJ databases">
        <title>Acidihalobacter prosperus V6 (DSM14174).</title>
        <authorList>
            <person name="Khaleque H.N."/>
            <person name="Ramsay J.P."/>
            <person name="Murphy R.J.T."/>
            <person name="Kaksonen A.H."/>
            <person name="Boxall N.J."/>
            <person name="Watkin E.L.J."/>
        </authorList>
    </citation>
    <scope>NUCLEOTIDE SEQUENCE [LARGE SCALE GENOMIC DNA]</scope>
    <source>
        <strain evidence="3 4">V6</strain>
    </source>
</reference>
<dbReference type="Gene3D" id="2.120.10.30">
    <property type="entry name" value="TolB, C-terminal domain"/>
    <property type="match status" value="2"/>
</dbReference>
<keyword evidence="1" id="KW-0677">Repeat</keyword>
<evidence type="ECO:0000313" key="3">
    <source>
        <dbReference type="EMBL" id="AOV18510.1"/>
    </source>
</evidence>
<dbReference type="InterPro" id="IPR001258">
    <property type="entry name" value="NHL_repeat"/>
</dbReference>
<dbReference type="Pfam" id="PF01436">
    <property type="entry name" value="NHL"/>
    <property type="match status" value="1"/>
</dbReference>
<dbReference type="InterPro" id="IPR012336">
    <property type="entry name" value="Thioredoxin-like_fold"/>
</dbReference>
<feature type="domain" description="Thioredoxin" evidence="2">
    <location>
        <begin position="1"/>
        <end position="154"/>
    </location>
</feature>
<dbReference type="Proteomes" id="UP000095342">
    <property type="component" value="Chromosome"/>
</dbReference>
<dbReference type="PANTHER" id="PTHR46388">
    <property type="entry name" value="NHL REPEAT-CONTAINING PROTEIN 2"/>
    <property type="match status" value="1"/>
</dbReference>
<protein>
    <recommendedName>
        <fullName evidence="2">Thioredoxin domain-containing protein</fullName>
    </recommendedName>
</protein>
<dbReference type="KEGG" id="aaeo:BJI67_07800"/>
<accession>A0A1D8KC32</accession>
<sequence>MLTSMTIPVVAAPSLTFPTGAPWFNVSRPLTAGDLKGRLVLLDFFTPGCINCIHTLPDTAKLSREFGRDLVVVGVNSPKFEASQGVGAIDGFIRRYDIHHPIVTDKGMRLWRRYGVFAWPTFVLLGPDGQVVGRFIGEGQYASIRAAVLKEVRAARREGTLQTSTHLPLKPMQMPDTPLLQPGKVAVDGGYVAVADTGHNRIVVLNREGRVLHVIGSGSVGAANGAAAEASFDGPQGLAFSGNELYVADTGNQLIRRIDLRDFTVTTVAGNGRQAYGVTGMQPALEAPLNSPWGLEVVGDSLYVAMAGDHQVWRMDLRSGRIGPFAGSGMEGIADGPAASASFAQSSGLAYHEGRLYVADPESSAVRVVQIADRNVRTLIGHGLFDFGLRDGPAAKALLQHDQGLAYQDGNLYIADTFNDAIRRFDLKTQRVTTLAHGLAQPGGLAVFGPQRLLVADTNANRLVEIDTRNGRMKPWPIQGLAAPTAP</sequence>
<organism evidence="3 4">
    <name type="scientific">Acidihalobacter aeolianus</name>
    <dbReference type="NCBI Taxonomy" id="2792603"/>
    <lineage>
        <taxon>Bacteria</taxon>
        <taxon>Pseudomonadati</taxon>
        <taxon>Pseudomonadota</taxon>
        <taxon>Gammaproteobacteria</taxon>
        <taxon>Chromatiales</taxon>
        <taxon>Ectothiorhodospiraceae</taxon>
        <taxon>Acidihalobacter</taxon>
    </lineage>
</organism>
<keyword evidence="4" id="KW-1185">Reference proteome</keyword>
<dbReference type="PANTHER" id="PTHR46388:SF2">
    <property type="entry name" value="NHL REPEAT-CONTAINING PROTEIN 2"/>
    <property type="match status" value="1"/>
</dbReference>
<proteinExistence type="predicted"/>
<evidence type="ECO:0000256" key="1">
    <source>
        <dbReference type="ARBA" id="ARBA00022737"/>
    </source>
</evidence>
<evidence type="ECO:0000313" key="4">
    <source>
        <dbReference type="Proteomes" id="UP000095342"/>
    </source>
</evidence>
<gene>
    <name evidence="3" type="ORF">BJI67_07800</name>
</gene>
<name>A0A1D8KC32_9GAMM</name>
<evidence type="ECO:0000259" key="2">
    <source>
        <dbReference type="PROSITE" id="PS51352"/>
    </source>
</evidence>
<dbReference type="InterPro" id="IPR013766">
    <property type="entry name" value="Thioredoxin_domain"/>
</dbReference>
<dbReference type="InterPro" id="IPR036249">
    <property type="entry name" value="Thioredoxin-like_sf"/>
</dbReference>
<dbReference type="SUPFAM" id="SSF52833">
    <property type="entry name" value="Thioredoxin-like"/>
    <property type="match status" value="1"/>
</dbReference>